<sequence>MHRQSLGSHSPAAKLHLFAGDGVIISTDNDTNFISEDHRKNKLASCSTVGADDEQHKSQKPHQQRQLLVSSSTRLVHLIPVLTFICFLILYLSSHDPSRTDLAQFSGIATISSKKTVTDSIGVDDNLEGFLEIRSTRNLQQQEERHRLHRKLGQ</sequence>
<dbReference type="PANTHER" id="PTHR35297:SF2">
    <property type="entry name" value="PROTEIN, PUTATIVE-RELATED"/>
    <property type="match status" value="1"/>
</dbReference>
<reference evidence="3" key="3">
    <citation type="submission" date="2020-06" db="EMBL/GenBank/DDBJ databases">
        <title>Helianthus annuus Genome sequencing and assembly Release 2.</title>
        <authorList>
            <person name="Gouzy J."/>
            <person name="Langlade N."/>
            <person name="Munos S."/>
        </authorList>
    </citation>
    <scope>NUCLEOTIDE SEQUENCE</scope>
    <source>
        <tissue evidence="3">Leaves</tissue>
    </source>
</reference>
<keyword evidence="2" id="KW-0812">Transmembrane</keyword>
<name>A0A251SPN0_HELAN</name>
<evidence type="ECO:0000313" key="3">
    <source>
        <dbReference type="EMBL" id="KAF5772552.1"/>
    </source>
</evidence>
<proteinExistence type="predicted"/>
<dbReference type="Proteomes" id="UP000215914">
    <property type="component" value="Chromosome 13"/>
</dbReference>
<dbReference type="OrthoDB" id="783427at2759"/>
<keyword evidence="2" id="KW-1133">Transmembrane helix</keyword>
<dbReference type="AlphaFoldDB" id="A0A251SPN0"/>
<organism evidence="4 5">
    <name type="scientific">Helianthus annuus</name>
    <name type="common">Common sunflower</name>
    <dbReference type="NCBI Taxonomy" id="4232"/>
    <lineage>
        <taxon>Eukaryota</taxon>
        <taxon>Viridiplantae</taxon>
        <taxon>Streptophyta</taxon>
        <taxon>Embryophyta</taxon>
        <taxon>Tracheophyta</taxon>
        <taxon>Spermatophyta</taxon>
        <taxon>Magnoliopsida</taxon>
        <taxon>eudicotyledons</taxon>
        <taxon>Gunneridae</taxon>
        <taxon>Pentapetalae</taxon>
        <taxon>asterids</taxon>
        <taxon>campanulids</taxon>
        <taxon>Asterales</taxon>
        <taxon>Asteraceae</taxon>
        <taxon>Asteroideae</taxon>
        <taxon>Heliantheae alliance</taxon>
        <taxon>Heliantheae</taxon>
        <taxon>Helianthus</taxon>
    </lineage>
</organism>
<dbReference type="InParanoid" id="A0A251SPN0"/>
<evidence type="ECO:0000256" key="2">
    <source>
        <dbReference type="SAM" id="Phobius"/>
    </source>
</evidence>
<dbReference type="OMA" id="ADSQKIM"/>
<evidence type="ECO:0000256" key="1">
    <source>
        <dbReference type="SAM" id="MobiDB-lite"/>
    </source>
</evidence>
<evidence type="ECO:0000313" key="5">
    <source>
        <dbReference type="Proteomes" id="UP000215914"/>
    </source>
</evidence>
<protein>
    <recommendedName>
        <fullName evidence="6">Transmembrane protein</fullName>
    </recommendedName>
</protein>
<dbReference type="FunCoup" id="A0A251SPN0">
    <property type="interactions" value="428"/>
</dbReference>
<dbReference type="EMBL" id="MNCJ02000328">
    <property type="protein sequence ID" value="KAF5772552.1"/>
    <property type="molecule type" value="Genomic_DNA"/>
</dbReference>
<feature type="region of interest" description="Disordered" evidence="1">
    <location>
        <begin position="46"/>
        <end position="65"/>
    </location>
</feature>
<accession>A0A251SPN0</accession>
<evidence type="ECO:0008006" key="6">
    <source>
        <dbReference type="Google" id="ProtNLM"/>
    </source>
</evidence>
<dbReference type="PANTHER" id="PTHR35297">
    <property type="entry name" value="PROTEIN, PUTATIVE-RELATED"/>
    <property type="match status" value="1"/>
</dbReference>
<gene>
    <name evidence="4" type="ORF">HannXRQ_Chr13g0394911</name>
    <name evidence="3" type="ORF">HanXRQr2_Chr13g0578391</name>
</gene>
<keyword evidence="2" id="KW-0472">Membrane</keyword>
<evidence type="ECO:0000313" key="4">
    <source>
        <dbReference type="EMBL" id="OTG00788.1"/>
    </source>
</evidence>
<keyword evidence="5" id="KW-1185">Reference proteome</keyword>
<dbReference type="EMBL" id="CM007902">
    <property type="protein sequence ID" value="OTG00788.1"/>
    <property type="molecule type" value="Genomic_DNA"/>
</dbReference>
<feature type="transmembrane region" description="Helical" evidence="2">
    <location>
        <begin position="75"/>
        <end position="93"/>
    </location>
</feature>
<reference evidence="3 5" key="1">
    <citation type="journal article" date="2017" name="Nature">
        <title>The sunflower genome provides insights into oil metabolism, flowering and Asterid evolution.</title>
        <authorList>
            <person name="Badouin H."/>
            <person name="Gouzy J."/>
            <person name="Grassa C.J."/>
            <person name="Murat F."/>
            <person name="Staton S.E."/>
            <person name="Cottret L."/>
            <person name="Lelandais-Briere C."/>
            <person name="Owens G.L."/>
            <person name="Carrere S."/>
            <person name="Mayjonade B."/>
            <person name="Legrand L."/>
            <person name="Gill N."/>
            <person name="Kane N.C."/>
            <person name="Bowers J.E."/>
            <person name="Hubner S."/>
            <person name="Bellec A."/>
            <person name="Berard A."/>
            <person name="Berges H."/>
            <person name="Blanchet N."/>
            <person name="Boniface M.C."/>
            <person name="Brunel D."/>
            <person name="Catrice O."/>
            <person name="Chaidir N."/>
            <person name="Claudel C."/>
            <person name="Donnadieu C."/>
            <person name="Faraut T."/>
            <person name="Fievet G."/>
            <person name="Helmstetter N."/>
            <person name="King M."/>
            <person name="Knapp S.J."/>
            <person name="Lai Z."/>
            <person name="Le Paslier M.C."/>
            <person name="Lippi Y."/>
            <person name="Lorenzon L."/>
            <person name="Mandel J.R."/>
            <person name="Marage G."/>
            <person name="Marchand G."/>
            <person name="Marquand E."/>
            <person name="Bret-Mestries E."/>
            <person name="Morien E."/>
            <person name="Nambeesan S."/>
            <person name="Nguyen T."/>
            <person name="Pegot-Espagnet P."/>
            <person name="Pouilly N."/>
            <person name="Raftis F."/>
            <person name="Sallet E."/>
            <person name="Schiex T."/>
            <person name="Thomas J."/>
            <person name="Vandecasteele C."/>
            <person name="Vares D."/>
            <person name="Vear F."/>
            <person name="Vautrin S."/>
            <person name="Crespi M."/>
            <person name="Mangin B."/>
            <person name="Burke J.M."/>
            <person name="Salse J."/>
            <person name="Munos S."/>
            <person name="Vincourt P."/>
            <person name="Rieseberg L.H."/>
            <person name="Langlade N.B."/>
        </authorList>
    </citation>
    <scope>NUCLEOTIDE SEQUENCE [LARGE SCALE GENOMIC DNA]</scope>
    <source>
        <strain evidence="5">cv. SF193</strain>
        <tissue evidence="3">Leaves</tissue>
    </source>
</reference>
<dbReference type="Gramene" id="mRNA:HanXRQr2_Chr13g0578391">
    <property type="protein sequence ID" value="mRNA:HanXRQr2_Chr13g0578391"/>
    <property type="gene ID" value="HanXRQr2_Chr13g0578391"/>
</dbReference>
<reference evidence="4" key="2">
    <citation type="submission" date="2017-02" db="EMBL/GenBank/DDBJ databases">
        <title>Sunflower complete genome.</title>
        <authorList>
            <person name="Langlade N."/>
            <person name="Munos S."/>
        </authorList>
    </citation>
    <scope>NUCLEOTIDE SEQUENCE [LARGE SCALE GENOMIC DNA]</scope>
    <source>
        <tissue evidence="4">Leaves</tissue>
    </source>
</reference>